<dbReference type="SUPFAM" id="SSF81301">
    <property type="entry name" value="Nucleotidyltransferase"/>
    <property type="match status" value="1"/>
</dbReference>
<dbReference type="Proteomes" id="UP000189661">
    <property type="component" value="Chromosome"/>
</dbReference>
<protein>
    <submittedName>
        <fullName evidence="1">Nucleotidyltransferase</fullName>
    </submittedName>
</protein>
<proteinExistence type="predicted"/>
<name>A0ABM6ISD1_9BACL</name>
<evidence type="ECO:0000313" key="1">
    <source>
        <dbReference type="EMBL" id="AQU79508.1"/>
    </source>
</evidence>
<dbReference type="Gene3D" id="3.30.460.10">
    <property type="entry name" value="Beta Polymerase, domain 2"/>
    <property type="match status" value="1"/>
</dbReference>
<dbReference type="InterPro" id="IPR043519">
    <property type="entry name" value="NT_sf"/>
</dbReference>
<accession>A0ABM6ISD1</accession>
<reference evidence="1 2" key="1">
    <citation type="submission" date="2017-01" db="EMBL/GenBank/DDBJ databases">
        <title>Planococcus faecalis genome complete sequence.</title>
        <authorList>
            <person name="Lee P.C."/>
        </authorList>
    </citation>
    <scope>NUCLEOTIDE SEQUENCE [LARGE SCALE GENOMIC DNA]</scope>
    <source>
        <strain evidence="1 2">AJ003</strain>
    </source>
</reference>
<dbReference type="RefSeq" id="WP_071154284.1">
    <property type="nucleotide sequence ID" value="NZ_CP019401.1"/>
</dbReference>
<sequence length="239" mass="27357">MKKDHKENPINAAKQFVKKNHPSCDAALLAGSVIRGEATATSDLDIVVFDHQLRSSYRESFIDFGWNIEVFVHNLTSYKEYFSSDCERARPSMPRMVAEGVVLKDNGIIERVKAEAEVLLDRGPKEWPTQIIDTKRYVITDLLDDFIGCHDRAEAIFTAGAIAELISEFVLRTNKQWSGSSKWIIRSLRHYDCEFANYFIEAFEEFYKNDNKQKIIQLVDEVLLPYGGRLFEGFSSGKS</sequence>
<dbReference type="EMBL" id="CP019401">
    <property type="protein sequence ID" value="AQU79508.1"/>
    <property type="molecule type" value="Genomic_DNA"/>
</dbReference>
<gene>
    <name evidence="1" type="ORF">AJGP001_09650</name>
</gene>
<dbReference type="CDD" id="cd05403">
    <property type="entry name" value="NT_KNTase_like"/>
    <property type="match status" value="1"/>
</dbReference>
<organism evidence="1 2">
    <name type="scientific">Planococcus faecalis</name>
    <dbReference type="NCBI Taxonomy" id="1598147"/>
    <lineage>
        <taxon>Bacteria</taxon>
        <taxon>Bacillati</taxon>
        <taxon>Bacillota</taxon>
        <taxon>Bacilli</taxon>
        <taxon>Bacillales</taxon>
        <taxon>Caryophanaceae</taxon>
        <taxon>Planococcus</taxon>
    </lineage>
</organism>
<keyword evidence="2" id="KW-1185">Reference proteome</keyword>
<evidence type="ECO:0000313" key="2">
    <source>
        <dbReference type="Proteomes" id="UP000189661"/>
    </source>
</evidence>